<dbReference type="Pfam" id="PF05834">
    <property type="entry name" value="Lycopene_cycl"/>
    <property type="match status" value="1"/>
</dbReference>
<gene>
    <name evidence="4" type="ORF">HNR67_003882</name>
</gene>
<comment type="caution">
    <text evidence="4">The sequence shown here is derived from an EMBL/GenBank/DDBJ whole genome shotgun (WGS) entry which is preliminary data.</text>
</comment>
<dbReference type="InterPro" id="IPR036188">
    <property type="entry name" value="FAD/NAD-bd_sf"/>
</dbReference>
<organism evidence="4 5">
    <name type="scientific">Crossiella cryophila</name>
    <dbReference type="NCBI Taxonomy" id="43355"/>
    <lineage>
        <taxon>Bacteria</taxon>
        <taxon>Bacillati</taxon>
        <taxon>Actinomycetota</taxon>
        <taxon>Actinomycetes</taxon>
        <taxon>Pseudonocardiales</taxon>
        <taxon>Pseudonocardiaceae</taxon>
        <taxon>Crossiella</taxon>
    </lineage>
</organism>
<dbReference type="PANTHER" id="PTHR39757">
    <property type="match status" value="1"/>
</dbReference>
<keyword evidence="3" id="KW-0520">NAD</keyword>
<dbReference type="Proteomes" id="UP000533598">
    <property type="component" value="Unassembled WGS sequence"/>
</dbReference>
<dbReference type="Gene3D" id="3.50.50.60">
    <property type="entry name" value="FAD/NAD(P)-binding domain"/>
    <property type="match status" value="1"/>
</dbReference>
<evidence type="ECO:0000313" key="5">
    <source>
        <dbReference type="Proteomes" id="UP000533598"/>
    </source>
</evidence>
<comment type="similarity">
    <text evidence="1">Belongs to the lycopene cyclase family.</text>
</comment>
<keyword evidence="4" id="KW-0413">Isomerase</keyword>
<name>A0A7W7CDW6_9PSEU</name>
<dbReference type="GO" id="GO:0016117">
    <property type="term" value="P:carotenoid biosynthetic process"/>
    <property type="evidence" value="ECO:0007669"/>
    <property type="project" value="UniProtKB-KW"/>
</dbReference>
<proteinExistence type="inferred from homology"/>
<dbReference type="GO" id="GO:0016860">
    <property type="term" value="F:intramolecular oxidoreductase activity"/>
    <property type="evidence" value="ECO:0007669"/>
    <property type="project" value="UniProtKB-ARBA"/>
</dbReference>
<keyword evidence="2" id="KW-0125">Carotenoid biosynthesis</keyword>
<dbReference type="NCBIfam" id="TIGR01790">
    <property type="entry name" value="carotene-cycl"/>
    <property type="match status" value="1"/>
</dbReference>
<dbReference type="AlphaFoldDB" id="A0A7W7CDW6"/>
<keyword evidence="5" id="KW-1185">Reference proteome</keyword>
<protein>
    <submittedName>
        <fullName evidence="4">Lycopene beta-cyclase</fullName>
        <ecNumber evidence="4">5.5.1.19</ecNumber>
    </submittedName>
</protein>
<dbReference type="PRINTS" id="PR00411">
    <property type="entry name" value="PNDRDTASEI"/>
</dbReference>
<evidence type="ECO:0000256" key="2">
    <source>
        <dbReference type="ARBA" id="ARBA00022746"/>
    </source>
</evidence>
<sequence length="389" mass="41566">MHVQDVLVVGGGPAGFALAGACARLGLATTVLDPAPGRPWRQTYAAWTDELPLDLPGAAVRSCPARTVAIAETRHELSRRYALLDNTALREYLQHPALTVRQGSAITVAHTHDGSLVQLTDGVALAARLVVDATGDRRTLCGGRPRRPAAEQTAYGVLLPTEAVTALVPAEEAVFMDWRHASNGPTDWPTFLYAQPLGDGRTLIEETSLARRPGLGYPELRRKLADRLGRYGISLSGNETQERVRFRVDDPPPSVRGLLPFGAAAGLVHPATGFSVATALALAPRVAEAVHTALPAGPHAAAAAGWRVLWSPAAKAVHALRRSGLRVLLALPAADLPRFFELFFAMPESDQAHYLSGREDVRGTAAAMAGLFKHAPWGTRTRMAFLGRL</sequence>
<dbReference type="EMBL" id="JACHMH010000001">
    <property type="protein sequence ID" value="MBB4677764.1"/>
    <property type="molecule type" value="Genomic_DNA"/>
</dbReference>
<evidence type="ECO:0000256" key="3">
    <source>
        <dbReference type="ARBA" id="ARBA00023027"/>
    </source>
</evidence>
<dbReference type="GO" id="GO:0016705">
    <property type="term" value="F:oxidoreductase activity, acting on paired donors, with incorporation or reduction of molecular oxygen"/>
    <property type="evidence" value="ECO:0007669"/>
    <property type="project" value="InterPro"/>
</dbReference>
<dbReference type="InterPro" id="IPR010108">
    <property type="entry name" value="Lycopene_cyclase_b/e"/>
</dbReference>
<dbReference type="EC" id="5.5.1.19" evidence="4"/>
<evidence type="ECO:0000256" key="1">
    <source>
        <dbReference type="ARBA" id="ARBA00006599"/>
    </source>
</evidence>
<reference evidence="4 5" key="1">
    <citation type="submission" date="2020-08" db="EMBL/GenBank/DDBJ databases">
        <title>Sequencing the genomes of 1000 actinobacteria strains.</title>
        <authorList>
            <person name="Klenk H.-P."/>
        </authorList>
    </citation>
    <scope>NUCLEOTIDE SEQUENCE [LARGE SCALE GENOMIC DNA]</scope>
    <source>
        <strain evidence="4 5">DSM 44230</strain>
    </source>
</reference>
<dbReference type="RefSeq" id="WP_221489969.1">
    <property type="nucleotide sequence ID" value="NZ_BAAAUI010000002.1"/>
</dbReference>
<evidence type="ECO:0000313" key="4">
    <source>
        <dbReference type="EMBL" id="MBB4677764.1"/>
    </source>
</evidence>
<dbReference type="SUPFAM" id="SSF51905">
    <property type="entry name" value="FAD/NAD(P)-binding domain"/>
    <property type="match status" value="1"/>
</dbReference>
<dbReference type="PANTHER" id="PTHR39757:SF5">
    <property type="entry name" value="OS02G0190600 PROTEIN"/>
    <property type="match status" value="1"/>
</dbReference>
<accession>A0A7W7CDW6</accession>